<keyword evidence="1" id="KW-0472">Membrane</keyword>
<feature type="transmembrane region" description="Helical" evidence="1">
    <location>
        <begin position="20"/>
        <end position="39"/>
    </location>
</feature>
<protein>
    <submittedName>
        <fullName evidence="2">Uncharacterized protein</fullName>
    </submittedName>
</protein>
<keyword evidence="1" id="KW-0812">Transmembrane</keyword>
<reference evidence="2" key="2">
    <citation type="submission" date="2025-09" db="UniProtKB">
        <authorList>
            <consortium name="Ensembl"/>
        </authorList>
    </citation>
    <scope>IDENTIFICATION</scope>
</reference>
<evidence type="ECO:0000313" key="3">
    <source>
        <dbReference type="Proteomes" id="UP000694415"/>
    </source>
</evidence>
<accession>A0A8C6MYZ8</accession>
<keyword evidence="3" id="KW-1185">Reference proteome</keyword>
<dbReference type="AlphaFoldDB" id="A0A8C6MYZ8"/>
<dbReference type="Ensembl" id="ENSMSIT00000028956.1">
    <property type="protein sequence ID" value="ENSMSIP00000022951.1"/>
    <property type="gene ID" value="ENSMSIG00000019508.1"/>
</dbReference>
<proteinExistence type="predicted"/>
<dbReference type="Proteomes" id="UP000694415">
    <property type="component" value="Unplaced"/>
</dbReference>
<reference evidence="2" key="1">
    <citation type="submission" date="2025-08" db="UniProtKB">
        <authorList>
            <consortium name="Ensembl"/>
        </authorList>
    </citation>
    <scope>IDENTIFICATION</scope>
</reference>
<evidence type="ECO:0000256" key="1">
    <source>
        <dbReference type="SAM" id="Phobius"/>
    </source>
</evidence>
<sequence length="55" mass="6683">MLTEYDLTTCIVHFLDWHLVFLLLEFLSSNFSWTNFYLLQIMSHNINRLDLNAFK</sequence>
<name>A0A8C6MYZ8_MUSSI</name>
<keyword evidence="1" id="KW-1133">Transmembrane helix</keyword>
<evidence type="ECO:0000313" key="2">
    <source>
        <dbReference type="Ensembl" id="ENSMSIP00000022951.1"/>
    </source>
</evidence>
<organism evidence="2 3">
    <name type="scientific">Mus spicilegus</name>
    <name type="common">Mound-building mouse</name>
    <dbReference type="NCBI Taxonomy" id="10103"/>
    <lineage>
        <taxon>Eukaryota</taxon>
        <taxon>Metazoa</taxon>
        <taxon>Chordata</taxon>
        <taxon>Craniata</taxon>
        <taxon>Vertebrata</taxon>
        <taxon>Euteleostomi</taxon>
        <taxon>Mammalia</taxon>
        <taxon>Eutheria</taxon>
        <taxon>Euarchontoglires</taxon>
        <taxon>Glires</taxon>
        <taxon>Rodentia</taxon>
        <taxon>Myomorpha</taxon>
        <taxon>Muroidea</taxon>
        <taxon>Muridae</taxon>
        <taxon>Murinae</taxon>
        <taxon>Mus</taxon>
        <taxon>Mus</taxon>
    </lineage>
</organism>